<comment type="caution">
    <text evidence="9">The sequence shown here is derived from an EMBL/GenBank/DDBJ whole genome shotgun (WGS) entry which is preliminary data.</text>
</comment>
<dbReference type="Gene3D" id="3.40.50.150">
    <property type="entry name" value="Vaccinia Virus protein VP39"/>
    <property type="match status" value="1"/>
</dbReference>
<dbReference type="Pfam" id="PF01189">
    <property type="entry name" value="Methyltr_RsmB-F"/>
    <property type="match status" value="1"/>
</dbReference>
<keyword evidence="6" id="KW-0175">Coiled coil</keyword>
<dbReference type="GO" id="GO:0008168">
    <property type="term" value="F:methyltransferase activity"/>
    <property type="evidence" value="ECO:0007669"/>
    <property type="project" value="UniProtKB-KW"/>
</dbReference>
<dbReference type="RefSeq" id="WP_099286138.1">
    <property type="nucleotide sequence ID" value="NZ_BEWP01000004.1"/>
</dbReference>
<dbReference type="Pfam" id="PF01029">
    <property type="entry name" value="NusB"/>
    <property type="match status" value="1"/>
</dbReference>
<dbReference type="InterPro" id="IPR049560">
    <property type="entry name" value="MeTrfase_RsmB-F_NOP2_cat"/>
</dbReference>
<feature type="domain" description="SAM-dependent MTase RsmB/NOP-type" evidence="8">
    <location>
        <begin position="169"/>
        <end position="452"/>
    </location>
</feature>
<evidence type="ECO:0000313" key="9">
    <source>
        <dbReference type="EMBL" id="GLQ64942.1"/>
    </source>
</evidence>
<dbReference type="Proteomes" id="UP001156629">
    <property type="component" value="Unassembled WGS sequence"/>
</dbReference>
<keyword evidence="10" id="KW-1185">Reference proteome</keyword>
<comment type="similarity">
    <text evidence="5">Belongs to the class I-like SAM-binding methyltransferase superfamily. RsmB/NOP family.</text>
</comment>
<name>A0ABQ5WQJ7_9PROT</name>
<dbReference type="GO" id="GO:0032259">
    <property type="term" value="P:methylation"/>
    <property type="evidence" value="ECO:0007669"/>
    <property type="project" value="UniProtKB-KW"/>
</dbReference>
<keyword evidence="1 5" id="KW-0489">Methyltransferase</keyword>
<feature type="compositionally biased region" description="Pro residues" evidence="7">
    <location>
        <begin position="1"/>
        <end position="12"/>
    </location>
</feature>
<feature type="region of interest" description="Disordered" evidence="7">
    <location>
        <begin position="1"/>
        <end position="46"/>
    </location>
</feature>
<dbReference type="CDD" id="cd02440">
    <property type="entry name" value="AdoMet_MTases"/>
    <property type="match status" value="1"/>
</dbReference>
<dbReference type="GeneID" id="76194218"/>
<dbReference type="Gene3D" id="1.10.940.10">
    <property type="entry name" value="NusB-like"/>
    <property type="match status" value="1"/>
</dbReference>
<organism evidence="9 10">
    <name type="scientific">Gluconobacter kondonii</name>
    <dbReference type="NCBI Taxonomy" id="941463"/>
    <lineage>
        <taxon>Bacteria</taxon>
        <taxon>Pseudomonadati</taxon>
        <taxon>Pseudomonadota</taxon>
        <taxon>Alphaproteobacteria</taxon>
        <taxon>Acetobacterales</taxon>
        <taxon>Acetobacteraceae</taxon>
        <taxon>Gluconobacter</taxon>
    </lineage>
</organism>
<evidence type="ECO:0000256" key="3">
    <source>
        <dbReference type="ARBA" id="ARBA00022691"/>
    </source>
</evidence>
<keyword evidence="2 5" id="KW-0808">Transferase</keyword>
<dbReference type="SUPFAM" id="SSF48013">
    <property type="entry name" value="NusB-like"/>
    <property type="match status" value="1"/>
</dbReference>
<feature type="binding site" evidence="5">
    <location>
        <position position="316"/>
    </location>
    <ligand>
        <name>S-adenosyl-L-methionine</name>
        <dbReference type="ChEBI" id="CHEBI:59789"/>
    </ligand>
</feature>
<dbReference type="PRINTS" id="PR02008">
    <property type="entry name" value="RCMTFAMILY"/>
</dbReference>
<evidence type="ECO:0000313" key="10">
    <source>
        <dbReference type="Proteomes" id="UP001156629"/>
    </source>
</evidence>
<dbReference type="InterPro" id="IPR035926">
    <property type="entry name" value="NusB-like_sf"/>
</dbReference>
<evidence type="ECO:0000256" key="1">
    <source>
        <dbReference type="ARBA" id="ARBA00022603"/>
    </source>
</evidence>
<evidence type="ECO:0000256" key="4">
    <source>
        <dbReference type="ARBA" id="ARBA00022884"/>
    </source>
</evidence>
<dbReference type="SUPFAM" id="SSF53335">
    <property type="entry name" value="S-adenosyl-L-methionine-dependent methyltransferases"/>
    <property type="match status" value="1"/>
</dbReference>
<evidence type="ECO:0000256" key="6">
    <source>
        <dbReference type="SAM" id="Coils"/>
    </source>
</evidence>
<feature type="binding site" evidence="5">
    <location>
        <begin position="269"/>
        <end position="275"/>
    </location>
    <ligand>
        <name>S-adenosyl-L-methionine</name>
        <dbReference type="ChEBI" id="CHEBI:59789"/>
    </ligand>
</feature>
<protein>
    <submittedName>
        <fullName evidence="9">SAM-dependent methyltransferase</fullName>
    </submittedName>
</protein>
<dbReference type="PANTHER" id="PTHR22807">
    <property type="entry name" value="NOP2 YEAST -RELATED NOL1/NOP2/FMU SUN DOMAIN-CONTAINING"/>
    <property type="match status" value="1"/>
</dbReference>
<feature type="coiled-coil region" evidence="6">
    <location>
        <begin position="289"/>
        <end position="316"/>
    </location>
</feature>
<sequence>MTQPPSNKPPRNPASGTRNGAPRRPQGSSQGGRTPQRRPAPDPTRDLAFDIVCGVVEHRRMLETTLDRAGQGLDPRDRASAHRLAATTLRHLGSMTELLQPLLRREPPEPVRCALLMGVAQLLHLETPPHAAVGTIVDLLRRRGLAPFAGLANAVLRRVSREGQELLDGLDVDRLDVPPWLWSAWGKRARAISRGLHREAPLDLTLRPGAIAPEGGEVLPTGSVRYPAGTRITTLEGFEDGAFWAQDVAATMPVKLMGDVSGKTVVDLCAAPGGKTAQLATAGAQVVAVEREEVRAQRLEENIARLKLSAKTVVADAATWRPDVPVDMVLLDAPCSATGTLRRHPDVLWIKRPRDVTALAEGQDALIDAAHEMLKPGGVLLYAVCSLQDEEGPERIKAAIARGGWKFDPFSEAELADMAVARTWDGMFRTHPGLWSELGGMDGFFAARLIKV</sequence>
<keyword evidence="4 5" id="KW-0694">RNA-binding</keyword>
<evidence type="ECO:0000259" key="8">
    <source>
        <dbReference type="PROSITE" id="PS51686"/>
    </source>
</evidence>
<evidence type="ECO:0000256" key="5">
    <source>
        <dbReference type="PROSITE-ProRule" id="PRU01023"/>
    </source>
</evidence>
<feature type="binding site" evidence="5">
    <location>
        <position position="290"/>
    </location>
    <ligand>
        <name>S-adenosyl-L-methionine</name>
        <dbReference type="ChEBI" id="CHEBI:59789"/>
    </ligand>
</feature>
<evidence type="ECO:0000256" key="2">
    <source>
        <dbReference type="ARBA" id="ARBA00022679"/>
    </source>
</evidence>
<reference evidence="10" key="1">
    <citation type="journal article" date="2019" name="Int. J. Syst. Evol. Microbiol.">
        <title>The Global Catalogue of Microorganisms (GCM) 10K type strain sequencing project: providing services to taxonomists for standard genome sequencing and annotation.</title>
        <authorList>
            <consortium name="The Broad Institute Genomics Platform"/>
            <consortium name="The Broad Institute Genome Sequencing Center for Infectious Disease"/>
            <person name="Wu L."/>
            <person name="Ma J."/>
        </authorList>
    </citation>
    <scope>NUCLEOTIDE SEQUENCE [LARGE SCALE GENOMIC DNA]</scope>
    <source>
        <strain evidence="10">NBRC 3266</strain>
    </source>
</reference>
<feature type="binding site" evidence="5">
    <location>
        <position position="332"/>
    </location>
    <ligand>
        <name>S-adenosyl-L-methionine</name>
        <dbReference type="ChEBI" id="CHEBI:59789"/>
    </ligand>
</feature>
<feature type="active site" description="Nucleophile" evidence="5">
    <location>
        <position position="385"/>
    </location>
</feature>
<accession>A0ABQ5WQJ7</accession>
<dbReference type="PROSITE" id="PS51686">
    <property type="entry name" value="SAM_MT_RSMB_NOP"/>
    <property type="match status" value="1"/>
</dbReference>
<dbReference type="InterPro" id="IPR001678">
    <property type="entry name" value="MeTrfase_RsmB-F_NOP2_dom"/>
</dbReference>
<dbReference type="PANTHER" id="PTHR22807:SF61">
    <property type="entry name" value="NOL1_NOP2_SUN FAMILY PROTEIN _ ANTITERMINATION NUSB DOMAIN-CONTAINING PROTEIN"/>
    <property type="match status" value="1"/>
</dbReference>
<evidence type="ECO:0000256" key="7">
    <source>
        <dbReference type="SAM" id="MobiDB-lite"/>
    </source>
</evidence>
<dbReference type="InterPro" id="IPR023267">
    <property type="entry name" value="RCMT"/>
</dbReference>
<dbReference type="InterPro" id="IPR006027">
    <property type="entry name" value="NusB_RsmB_TIM44"/>
</dbReference>
<keyword evidence="3 5" id="KW-0949">S-adenosyl-L-methionine</keyword>
<proteinExistence type="inferred from homology"/>
<gene>
    <name evidence="9" type="ORF">GCM10007870_05260</name>
</gene>
<dbReference type="InterPro" id="IPR029063">
    <property type="entry name" value="SAM-dependent_MTases_sf"/>
</dbReference>
<dbReference type="EMBL" id="BSNV01000002">
    <property type="protein sequence ID" value="GLQ64942.1"/>
    <property type="molecule type" value="Genomic_DNA"/>
</dbReference>